<dbReference type="GO" id="GO:0004489">
    <property type="term" value="F:methylenetetrahydrofolate reductase [NAD(P)H] activity"/>
    <property type="evidence" value="ECO:0007669"/>
    <property type="project" value="InterPro"/>
</dbReference>
<evidence type="ECO:0000256" key="4">
    <source>
        <dbReference type="ARBA" id="ARBA00022630"/>
    </source>
</evidence>
<comment type="cofactor">
    <cofactor evidence="1">
        <name>FAD</name>
        <dbReference type="ChEBI" id="CHEBI:57692"/>
    </cofactor>
</comment>
<evidence type="ECO:0000256" key="1">
    <source>
        <dbReference type="ARBA" id="ARBA00001974"/>
    </source>
</evidence>
<evidence type="ECO:0000256" key="7">
    <source>
        <dbReference type="ARBA" id="ARBA00023002"/>
    </source>
</evidence>
<evidence type="ECO:0000313" key="11">
    <source>
        <dbReference type="Proteomes" id="UP000216961"/>
    </source>
</evidence>
<dbReference type="PANTHER" id="PTHR11103">
    <property type="entry name" value="SLR1189 PROTEIN"/>
    <property type="match status" value="1"/>
</dbReference>
<evidence type="ECO:0000313" key="10">
    <source>
        <dbReference type="EMBL" id="PAD84905.1"/>
    </source>
</evidence>
<feature type="binding site" evidence="8">
    <location>
        <position position="267"/>
    </location>
    <ligand>
        <name>Zn(2+)</name>
        <dbReference type="ChEBI" id="CHEBI:29105"/>
    </ligand>
</feature>
<keyword evidence="7" id="KW-0560">Oxidoreductase</keyword>
<feature type="binding site" evidence="8">
    <location>
        <position position="268"/>
    </location>
    <ligand>
        <name>Zn(2+)</name>
        <dbReference type="ChEBI" id="CHEBI:29105"/>
    </ligand>
</feature>
<dbReference type="GO" id="GO:0008168">
    <property type="term" value="F:methyltransferase activity"/>
    <property type="evidence" value="ECO:0007669"/>
    <property type="project" value="UniProtKB-UniRule"/>
</dbReference>
<dbReference type="InterPro" id="IPR036589">
    <property type="entry name" value="HCY_dom_sf"/>
</dbReference>
<feature type="binding site" evidence="8">
    <location>
        <position position="202"/>
    </location>
    <ligand>
        <name>Zn(2+)</name>
        <dbReference type="ChEBI" id="CHEBI:29105"/>
    </ligand>
</feature>
<dbReference type="FunFam" id="3.20.20.220:FF:000007">
    <property type="entry name" value="Bifunctional homocysteine S-methyltransferase/methylenetetrahydrofolate reductase"/>
    <property type="match status" value="1"/>
</dbReference>
<dbReference type="InterPro" id="IPR029041">
    <property type="entry name" value="FAD-linked_oxidoreductase-like"/>
</dbReference>
<dbReference type="RefSeq" id="WP_095328734.1">
    <property type="nucleotide sequence ID" value="NZ_NPBQ01000016.1"/>
</dbReference>
<dbReference type="NCBIfam" id="NF006396">
    <property type="entry name" value="PRK08645.1"/>
    <property type="match status" value="1"/>
</dbReference>
<dbReference type="GO" id="GO:0046872">
    <property type="term" value="F:metal ion binding"/>
    <property type="evidence" value="ECO:0007669"/>
    <property type="project" value="UniProtKB-KW"/>
</dbReference>
<dbReference type="Gene3D" id="3.20.20.330">
    <property type="entry name" value="Homocysteine-binding-like domain"/>
    <property type="match status" value="1"/>
</dbReference>
<comment type="caution">
    <text evidence="10">The sequence shown here is derived from an EMBL/GenBank/DDBJ whole genome shotgun (WGS) entry which is preliminary data.</text>
</comment>
<comment type="pathway">
    <text evidence="2">One-carbon metabolism; tetrahydrofolate interconversion.</text>
</comment>
<keyword evidence="8" id="KW-0479">Metal-binding</keyword>
<sequence length="623" mass="69334">MNFLDRLKNEILIGDGAMGTLLYSYGKDTCFESLNLSHPEQIEQVHQAYIHAGADIIQTNTYAANYLKLQRYGLEDSVKEINSAAVKIAKKAVENKNVNVLGTIGGNRGMKPQAISLEELKRSFREQLYCLLLEDVDGILLETFYDLEELETVLEITKKETDIPVLAQLSIHEIGILQNQISLASAFDRLENLGADIIGLNCRLGPHHMIASLEQIPLPRNAYLSAFPNASLPSYIDGKFEYKDNAEYFQRSAEEFRKQGVRLLGGCCGTTPEHIRNFAKVLKDASPITEKTIETNKAVVDSILEHSPPPRDYTPLEEIVKTRASVIVELDPPRKLDTTRFFEGAKKLKEEGIDALTLADNSLASARISNTAIATLVKQNIGLRPLVHIACRDRNIIGLQSHLMGLHTLGIHDVLAITGDPARVGDFPGASSVYDMTSFDLISMIKQLNEGLSFSGKNLGQKTTFSVSAAFNPNVRQVEKAVKRLEKKIECGADYIITQPVYSEQKIIELYEATKHIDTPIYIGLMPLTSSNNAEFLHNEVPGIKIDDSIRRTMAQFKDNPVQAAQQGLKITKSLIDTAANYFNGIYLITPFLRYELSVELARYTKLRTAALRRTTDATNFIS</sequence>
<dbReference type="SUPFAM" id="SSF82282">
    <property type="entry name" value="Homocysteine S-methyltransferase"/>
    <property type="match status" value="1"/>
</dbReference>
<dbReference type="GO" id="GO:0032259">
    <property type="term" value="P:methylation"/>
    <property type="evidence" value="ECO:0007669"/>
    <property type="project" value="UniProtKB-KW"/>
</dbReference>
<keyword evidence="4" id="KW-0285">Flavoprotein</keyword>
<dbReference type="GO" id="GO:0006555">
    <property type="term" value="P:methionine metabolic process"/>
    <property type="evidence" value="ECO:0007669"/>
    <property type="project" value="InterPro"/>
</dbReference>
<feature type="domain" description="Hcy-binding" evidence="9">
    <location>
        <begin position="1"/>
        <end position="282"/>
    </location>
</feature>
<dbReference type="Proteomes" id="UP000216961">
    <property type="component" value="Unassembled WGS sequence"/>
</dbReference>
<keyword evidence="3 8" id="KW-0489">Methyltransferase</keyword>
<dbReference type="InterPro" id="IPR003726">
    <property type="entry name" value="HCY_dom"/>
</dbReference>
<evidence type="ECO:0000256" key="8">
    <source>
        <dbReference type="PROSITE-ProRule" id="PRU00333"/>
    </source>
</evidence>
<dbReference type="SUPFAM" id="SSF51730">
    <property type="entry name" value="FAD-linked oxidoreductase"/>
    <property type="match status" value="1"/>
</dbReference>
<evidence type="ECO:0000259" key="9">
    <source>
        <dbReference type="PROSITE" id="PS50970"/>
    </source>
</evidence>
<dbReference type="Pfam" id="PF02574">
    <property type="entry name" value="S-methyl_trans"/>
    <property type="match status" value="1"/>
</dbReference>
<keyword evidence="5 8" id="KW-0808">Transferase</keyword>
<dbReference type="InterPro" id="IPR003171">
    <property type="entry name" value="Mehydrof_redctse-like"/>
</dbReference>
<evidence type="ECO:0000256" key="3">
    <source>
        <dbReference type="ARBA" id="ARBA00022603"/>
    </source>
</evidence>
<gene>
    <name evidence="10" type="ORF">CHH57_02425</name>
</gene>
<dbReference type="Gene3D" id="3.20.20.220">
    <property type="match status" value="1"/>
</dbReference>
<name>A0AA91Z2U4_NIACI</name>
<evidence type="ECO:0000256" key="6">
    <source>
        <dbReference type="ARBA" id="ARBA00022827"/>
    </source>
</evidence>
<dbReference type="Pfam" id="PF02219">
    <property type="entry name" value="MTHFR"/>
    <property type="match status" value="1"/>
</dbReference>
<dbReference type="EMBL" id="NPBQ01000016">
    <property type="protein sequence ID" value="PAD84905.1"/>
    <property type="molecule type" value="Genomic_DNA"/>
</dbReference>
<evidence type="ECO:0000256" key="2">
    <source>
        <dbReference type="ARBA" id="ARBA00004777"/>
    </source>
</evidence>
<dbReference type="PROSITE" id="PS50970">
    <property type="entry name" value="HCY"/>
    <property type="match status" value="1"/>
</dbReference>
<proteinExistence type="predicted"/>
<evidence type="ECO:0000256" key="5">
    <source>
        <dbReference type="ARBA" id="ARBA00022679"/>
    </source>
</evidence>
<comment type="cofactor">
    <cofactor evidence="8">
        <name>Zn(2+)</name>
        <dbReference type="ChEBI" id="CHEBI:29105"/>
    </cofactor>
</comment>
<keyword evidence="6" id="KW-0274">FAD</keyword>
<reference evidence="10 11" key="1">
    <citation type="submission" date="2017-07" db="EMBL/GenBank/DDBJ databases">
        <title>Isolation and whole genome analysis of endospore-forming bacteria from heroin.</title>
        <authorList>
            <person name="Kalinowski J."/>
            <person name="Ahrens B."/>
            <person name="Al-Dilaimi A."/>
            <person name="Winkler A."/>
            <person name="Wibberg D."/>
            <person name="Schleenbecker U."/>
            <person name="Ruckert C."/>
            <person name="Wolfel R."/>
            <person name="Grass G."/>
        </authorList>
    </citation>
    <scope>NUCLEOTIDE SEQUENCE [LARGE SCALE GENOMIC DNA]</scope>
    <source>
        <strain evidence="10 11">7521-2</strain>
    </source>
</reference>
<organism evidence="10 11">
    <name type="scientific">Niallia circulans</name>
    <name type="common">Bacillus circulans</name>
    <dbReference type="NCBI Taxonomy" id="1397"/>
    <lineage>
        <taxon>Bacteria</taxon>
        <taxon>Bacillati</taxon>
        <taxon>Bacillota</taxon>
        <taxon>Bacilli</taxon>
        <taxon>Bacillales</taxon>
        <taxon>Bacillaceae</taxon>
        <taxon>Niallia</taxon>
    </lineage>
</organism>
<dbReference type="CDD" id="cd00537">
    <property type="entry name" value="MTHFR"/>
    <property type="match status" value="1"/>
</dbReference>
<accession>A0AA91Z2U4</accession>
<keyword evidence="8" id="KW-0862">Zinc</keyword>
<dbReference type="PANTHER" id="PTHR11103:SF18">
    <property type="entry name" value="SLR1189 PROTEIN"/>
    <property type="match status" value="1"/>
</dbReference>
<protein>
    <submittedName>
        <fullName evidence="10">Bifunctional homocysteine S-methyltransferase/methylenetetrahydrofolate reductase</fullName>
    </submittedName>
</protein>
<dbReference type="AlphaFoldDB" id="A0AA91Z2U4"/>